<accession>A0ABY0I0M4</accession>
<proteinExistence type="predicted"/>
<gene>
    <name evidence="1" type="ORF">EAJ18_06860</name>
</gene>
<sequence length="153" mass="16724">MATIPTQTHPLLAIPFNAATDFIVLADHCENFADTLIESDDPALRLALCGRLAACLALLRPTLNDPIPPHLIESLTTNTLPASSTYFDPGSELLCDYSLTLARLLTGRALLPKMEQTLTGLMCELVWCFAAELKAPRWIRTVDGVKFIDEVTA</sequence>
<dbReference type="RefSeq" id="WP_130097412.1">
    <property type="nucleotide sequence ID" value="NZ_JBCLUA010000005.1"/>
</dbReference>
<comment type="caution">
    <text evidence="1">The sequence shown here is derived from an EMBL/GenBank/DDBJ whole genome shotgun (WGS) entry which is preliminary data.</text>
</comment>
<dbReference type="EMBL" id="RCYA01000002">
    <property type="protein sequence ID" value="RYT45471.1"/>
    <property type="molecule type" value="Genomic_DNA"/>
</dbReference>
<reference evidence="1 2" key="1">
    <citation type="journal article" date="2019" name="Science, e1252229">
        <title>Invertible promoters mediate bacterial phase variation, antibiotic resistance, and host adaptation in the gut.</title>
        <authorList>
            <person name="Jiang X."/>
            <person name="Hall A.B."/>
            <person name="Arthur T.D."/>
            <person name="Plichta D.R."/>
            <person name="Covington C.T."/>
            <person name="Poyet M."/>
            <person name="Crothers J."/>
            <person name="Moses P.L."/>
            <person name="Tolonen A.C."/>
            <person name="Vlamakis H."/>
            <person name="Alm E.J."/>
            <person name="Xavier R.J."/>
        </authorList>
    </citation>
    <scope>NUCLEOTIDE SEQUENCE [LARGE SCALE GENOMIC DNA]</scope>
    <source>
        <strain evidence="2">ca_0067</strain>
    </source>
</reference>
<protein>
    <submittedName>
        <fullName evidence="1">Uncharacterized protein</fullName>
    </submittedName>
</protein>
<dbReference type="Proteomes" id="UP000292985">
    <property type="component" value="Unassembled WGS sequence"/>
</dbReference>
<evidence type="ECO:0000313" key="1">
    <source>
        <dbReference type="EMBL" id="RYT45471.1"/>
    </source>
</evidence>
<evidence type="ECO:0000313" key="2">
    <source>
        <dbReference type="Proteomes" id="UP000292985"/>
    </source>
</evidence>
<name>A0ABY0I0M4_CITAM</name>
<keyword evidence="2" id="KW-1185">Reference proteome</keyword>
<organism evidence="1 2">
    <name type="scientific">Citrobacter amalonaticus</name>
    <dbReference type="NCBI Taxonomy" id="35703"/>
    <lineage>
        <taxon>Bacteria</taxon>
        <taxon>Pseudomonadati</taxon>
        <taxon>Pseudomonadota</taxon>
        <taxon>Gammaproteobacteria</taxon>
        <taxon>Enterobacterales</taxon>
        <taxon>Enterobacteriaceae</taxon>
        <taxon>Citrobacter</taxon>
    </lineage>
</organism>